<name>A0A7S2CX97_9EUKA</name>
<dbReference type="AlphaFoldDB" id="A0A7S2CX97"/>
<protein>
    <submittedName>
        <fullName evidence="2">Uncharacterized protein</fullName>
    </submittedName>
</protein>
<reference evidence="2" key="1">
    <citation type="submission" date="2021-01" db="EMBL/GenBank/DDBJ databases">
        <authorList>
            <person name="Corre E."/>
            <person name="Pelletier E."/>
            <person name="Niang G."/>
            <person name="Scheremetjew M."/>
            <person name="Finn R."/>
            <person name="Kale V."/>
            <person name="Holt S."/>
            <person name="Cochrane G."/>
            <person name="Meng A."/>
            <person name="Brown T."/>
            <person name="Cohen L."/>
        </authorList>
    </citation>
    <scope>NUCLEOTIDE SEQUENCE</scope>
    <source>
        <strain evidence="2">UTEX LB 985</strain>
    </source>
</reference>
<organism evidence="2">
    <name type="scientific">Haptolina brevifila</name>
    <dbReference type="NCBI Taxonomy" id="156173"/>
    <lineage>
        <taxon>Eukaryota</taxon>
        <taxon>Haptista</taxon>
        <taxon>Haptophyta</taxon>
        <taxon>Prymnesiophyceae</taxon>
        <taxon>Prymnesiales</taxon>
        <taxon>Prymnesiaceae</taxon>
        <taxon>Haptolina</taxon>
    </lineage>
</organism>
<evidence type="ECO:0000313" key="2">
    <source>
        <dbReference type="EMBL" id="CAD9437862.1"/>
    </source>
</evidence>
<evidence type="ECO:0000256" key="1">
    <source>
        <dbReference type="SAM" id="MobiDB-lite"/>
    </source>
</evidence>
<dbReference type="EMBL" id="HBGU01022369">
    <property type="protein sequence ID" value="CAD9437862.1"/>
    <property type="molecule type" value="Transcribed_RNA"/>
</dbReference>
<proteinExistence type="predicted"/>
<feature type="region of interest" description="Disordered" evidence="1">
    <location>
        <begin position="43"/>
        <end position="110"/>
    </location>
</feature>
<accession>A0A7S2CX97</accession>
<sequence length="110" mass="11604">MGARVLSTLVGPLIVAVRNANKSTVAQGRMRTQSQPVLMRGMESLDDGSQSFGRPRATSADSPFSREVSESEPMPLLNRGASQPTGGARGKPRCSVGHIGTAELPMNARL</sequence>
<gene>
    <name evidence="2" type="ORF">CBRE1094_LOCUS12201</name>
</gene>